<dbReference type="EMBL" id="CAJA01000162">
    <property type="protein sequence ID" value="CCH73219.1"/>
    <property type="molecule type" value="Genomic_DNA"/>
</dbReference>
<evidence type="ECO:0000313" key="8">
    <source>
        <dbReference type="Proteomes" id="UP000035763"/>
    </source>
</evidence>
<feature type="transmembrane region" description="Helical" evidence="5">
    <location>
        <begin position="69"/>
        <end position="87"/>
    </location>
</feature>
<gene>
    <name evidence="7" type="ORF">BN11_2440003</name>
</gene>
<dbReference type="GO" id="GO:0016020">
    <property type="term" value="C:membrane"/>
    <property type="evidence" value="ECO:0007669"/>
    <property type="project" value="UniProtKB-SubCell"/>
</dbReference>
<keyword evidence="4 5" id="KW-0472">Membrane</keyword>
<dbReference type="STRING" id="1193182.BN11_2440003"/>
<feature type="domain" description="Integral membrane bound transporter" evidence="6">
    <location>
        <begin position="58"/>
        <end position="180"/>
    </location>
</feature>
<sequence length="384" mass="41716">MMRPKPSGIGETFHEFSLRAFDLSERAGRAGLDSNRRRVQRWREHLFMMSQIAIAAGLAWFLGQHLLGHQLPFFAAVAAIICLGLSFGQRISRVVQVAVGVFVGVFVGDLFVALVGTGAWQISLVVFVAMSIAIWVGAKILMVNQAGIQAATVVTLFPNPDEGVSRWLDALLGCAIALVFALVAPTSPVQKPRMKAAQVLYEAAETLYAATAALRSGDENAADEVLARARSTEGKLRALSEASSEGIALVRYSPLMRQHRDHVQAVAEIVAPLDRMLRNLRVLARRVSVAVWRQDPVPAPVVALVDQTAGVMEFCASELYARRMPERARPRITAVADATSQIDVSDLTLSTAVIIAQTRSILVDLLELTGLSYADAREQVPDMH</sequence>
<feature type="transmembrane region" description="Helical" evidence="5">
    <location>
        <begin position="122"/>
        <end position="143"/>
    </location>
</feature>
<feature type="transmembrane region" description="Helical" evidence="5">
    <location>
        <begin position="94"/>
        <end position="116"/>
    </location>
</feature>
<organism evidence="7 8">
    <name type="scientific">Nostocoides australiense Ben110</name>
    <dbReference type="NCBI Taxonomy" id="1193182"/>
    <lineage>
        <taxon>Bacteria</taxon>
        <taxon>Bacillati</taxon>
        <taxon>Actinomycetota</taxon>
        <taxon>Actinomycetes</taxon>
        <taxon>Micrococcales</taxon>
        <taxon>Intrasporangiaceae</taxon>
        <taxon>Nostocoides</taxon>
    </lineage>
</organism>
<evidence type="ECO:0000256" key="3">
    <source>
        <dbReference type="ARBA" id="ARBA00022989"/>
    </source>
</evidence>
<evidence type="ECO:0000256" key="2">
    <source>
        <dbReference type="ARBA" id="ARBA00022692"/>
    </source>
</evidence>
<dbReference type="Pfam" id="PF13515">
    <property type="entry name" value="FUSC_2"/>
    <property type="match status" value="1"/>
</dbReference>
<dbReference type="Proteomes" id="UP000035763">
    <property type="component" value="Unassembled WGS sequence"/>
</dbReference>
<keyword evidence="3 5" id="KW-1133">Transmembrane helix</keyword>
<comment type="caution">
    <text evidence="7">The sequence shown here is derived from an EMBL/GenBank/DDBJ whole genome shotgun (WGS) entry which is preliminary data.</text>
</comment>
<keyword evidence="8" id="KW-1185">Reference proteome</keyword>
<protein>
    <submittedName>
        <fullName evidence="7">Membrane protein-like protein</fullName>
    </submittedName>
</protein>
<accession>W6K3G4</accession>
<feature type="transmembrane region" description="Helical" evidence="5">
    <location>
        <begin position="164"/>
        <end position="184"/>
    </location>
</feature>
<name>W6K3G4_9MICO</name>
<feature type="transmembrane region" description="Helical" evidence="5">
    <location>
        <begin position="46"/>
        <end position="63"/>
    </location>
</feature>
<comment type="subcellular location">
    <subcellularLocation>
        <location evidence="1">Membrane</location>
        <topology evidence="1">Multi-pass membrane protein</topology>
    </subcellularLocation>
</comment>
<evidence type="ECO:0000256" key="4">
    <source>
        <dbReference type="ARBA" id="ARBA00023136"/>
    </source>
</evidence>
<evidence type="ECO:0000256" key="5">
    <source>
        <dbReference type="SAM" id="Phobius"/>
    </source>
</evidence>
<reference evidence="7 8" key="1">
    <citation type="journal article" date="2013" name="ISME J.">
        <title>A metabolic model for members of the genus Tetrasphaera involved in enhanced biological phosphorus removal.</title>
        <authorList>
            <person name="Kristiansen R."/>
            <person name="Nguyen H.T.T."/>
            <person name="Saunders A.M."/>
            <person name="Nielsen J.L."/>
            <person name="Wimmer R."/>
            <person name="Le V.Q."/>
            <person name="McIlroy S.J."/>
            <person name="Petrovski S."/>
            <person name="Seviour R.J."/>
            <person name="Calteau A."/>
            <person name="Nielsen K.L."/>
            <person name="Nielsen P.H."/>
        </authorList>
    </citation>
    <scope>NUCLEOTIDE SEQUENCE [LARGE SCALE GENOMIC DNA]</scope>
    <source>
        <strain evidence="7 8">Ben110</strain>
    </source>
</reference>
<keyword evidence="2 5" id="KW-0812">Transmembrane</keyword>
<dbReference type="AlphaFoldDB" id="W6K3G4"/>
<evidence type="ECO:0000256" key="1">
    <source>
        <dbReference type="ARBA" id="ARBA00004141"/>
    </source>
</evidence>
<evidence type="ECO:0000313" key="7">
    <source>
        <dbReference type="EMBL" id="CCH73219.1"/>
    </source>
</evidence>
<evidence type="ECO:0000259" key="6">
    <source>
        <dbReference type="Pfam" id="PF13515"/>
    </source>
</evidence>
<dbReference type="InterPro" id="IPR049453">
    <property type="entry name" value="Memb_transporter_dom"/>
</dbReference>
<proteinExistence type="predicted"/>